<dbReference type="Gene3D" id="3.30.390.80">
    <property type="entry name" value="DNA repair protein Rad52/59/22"/>
    <property type="match status" value="1"/>
</dbReference>
<dbReference type="GO" id="GO:0000724">
    <property type="term" value="P:double-strand break repair via homologous recombination"/>
    <property type="evidence" value="ECO:0007669"/>
    <property type="project" value="TreeGrafter"/>
</dbReference>
<feature type="compositionally biased region" description="Low complexity" evidence="5">
    <location>
        <begin position="351"/>
        <end position="372"/>
    </location>
</feature>
<dbReference type="PANTHER" id="PTHR12132">
    <property type="entry name" value="DNA REPAIR AND RECOMBINATION PROTEIN RAD52, RAD59"/>
    <property type="match status" value="1"/>
</dbReference>
<dbReference type="SUPFAM" id="SSF54768">
    <property type="entry name" value="dsRNA-binding domain-like"/>
    <property type="match status" value="1"/>
</dbReference>
<feature type="region of interest" description="Disordered" evidence="5">
    <location>
        <begin position="209"/>
        <end position="251"/>
    </location>
</feature>
<feature type="compositionally biased region" description="Low complexity" evidence="5">
    <location>
        <begin position="217"/>
        <end position="234"/>
    </location>
</feature>
<dbReference type="Pfam" id="PF04098">
    <property type="entry name" value="Rad52_Rad22"/>
    <property type="match status" value="1"/>
</dbReference>
<feature type="compositionally biased region" description="Polar residues" evidence="5">
    <location>
        <begin position="378"/>
        <end position="420"/>
    </location>
</feature>
<evidence type="ECO:0000256" key="4">
    <source>
        <dbReference type="ARBA" id="ARBA00023204"/>
    </source>
</evidence>
<dbReference type="OrthoDB" id="206565at2759"/>
<reference evidence="6" key="1">
    <citation type="submission" date="2022-07" db="EMBL/GenBank/DDBJ databases">
        <title>Phylogenomic reconstructions and comparative analyses of Kickxellomycotina fungi.</title>
        <authorList>
            <person name="Reynolds N.K."/>
            <person name="Stajich J.E."/>
            <person name="Barry K."/>
            <person name="Grigoriev I.V."/>
            <person name="Crous P."/>
            <person name="Smith M.E."/>
        </authorList>
    </citation>
    <scope>NUCLEOTIDE SEQUENCE</scope>
    <source>
        <strain evidence="6">NBRC 100468</strain>
    </source>
</reference>
<keyword evidence="3" id="KW-0233">DNA recombination</keyword>
<dbReference type="AlphaFoldDB" id="A0A9W7ZXN6"/>
<dbReference type="GO" id="GO:0005634">
    <property type="term" value="C:nucleus"/>
    <property type="evidence" value="ECO:0007669"/>
    <property type="project" value="TreeGrafter"/>
</dbReference>
<evidence type="ECO:0000313" key="7">
    <source>
        <dbReference type="Proteomes" id="UP001150538"/>
    </source>
</evidence>
<keyword evidence="7" id="KW-1185">Reference proteome</keyword>
<comment type="caution">
    <text evidence="6">The sequence shown here is derived from an EMBL/GenBank/DDBJ whole genome shotgun (WGS) entry which is preliminary data.</text>
</comment>
<dbReference type="Proteomes" id="UP001150538">
    <property type="component" value="Unassembled WGS sequence"/>
</dbReference>
<dbReference type="PANTHER" id="PTHR12132:SF1">
    <property type="entry name" value="DNA REPAIR PROTEIN RAD52 HOMOLOG"/>
    <property type="match status" value="1"/>
</dbReference>
<dbReference type="EMBL" id="JANBPU010000049">
    <property type="protein sequence ID" value="KAJ1918300.1"/>
    <property type="molecule type" value="Genomic_DNA"/>
</dbReference>
<evidence type="ECO:0000256" key="5">
    <source>
        <dbReference type="SAM" id="MobiDB-lite"/>
    </source>
</evidence>
<protein>
    <submittedName>
        <fullName evidence="6">DNA repair protein rad52</fullName>
    </submittedName>
</protein>
<dbReference type="InterPro" id="IPR042525">
    <property type="entry name" value="Rad52_Rad59_Rad22_sf"/>
</dbReference>
<dbReference type="InterPro" id="IPR007232">
    <property type="entry name" value="Rad52_Rad59_Rad22"/>
</dbReference>
<feature type="region of interest" description="Disordered" evidence="5">
    <location>
        <begin position="271"/>
        <end position="463"/>
    </location>
</feature>
<keyword evidence="4" id="KW-0234">DNA repair</keyword>
<dbReference type="GO" id="GO:0003697">
    <property type="term" value="F:single-stranded DNA binding"/>
    <property type="evidence" value="ECO:0007669"/>
    <property type="project" value="UniProtKB-ARBA"/>
</dbReference>
<comment type="similarity">
    <text evidence="1">Belongs to the RAD52 family.</text>
</comment>
<feature type="compositionally biased region" description="Polar residues" evidence="5">
    <location>
        <begin position="429"/>
        <end position="445"/>
    </location>
</feature>
<evidence type="ECO:0000256" key="2">
    <source>
        <dbReference type="ARBA" id="ARBA00022763"/>
    </source>
</evidence>
<evidence type="ECO:0000256" key="3">
    <source>
        <dbReference type="ARBA" id="ARBA00023172"/>
    </source>
</evidence>
<dbReference type="InterPro" id="IPR041247">
    <property type="entry name" value="Rad52_fam"/>
</dbReference>
<proteinExistence type="inferred from homology"/>
<feature type="compositionally biased region" description="Basic and acidic residues" evidence="5">
    <location>
        <begin position="236"/>
        <end position="249"/>
    </location>
</feature>
<name>A0A9W7ZXN6_9FUNG</name>
<dbReference type="GO" id="GO:0045002">
    <property type="term" value="P:double-strand break repair via single-strand annealing"/>
    <property type="evidence" value="ECO:0007669"/>
    <property type="project" value="TreeGrafter"/>
</dbReference>
<feature type="compositionally biased region" description="Polar residues" evidence="5">
    <location>
        <begin position="284"/>
        <end position="312"/>
    </location>
</feature>
<accession>A0A9W7ZXN6</accession>
<organism evidence="6 7">
    <name type="scientific">Mycoemilia scoparia</name>
    <dbReference type="NCBI Taxonomy" id="417184"/>
    <lineage>
        <taxon>Eukaryota</taxon>
        <taxon>Fungi</taxon>
        <taxon>Fungi incertae sedis</taxon>
        <taxon>Zoopagomycota</taxon>
        <taxon>Kickxellomycotina</taxon>
        <taxon>Kickxellomycetes</taxon>
        <taxon>Kickxellales</taxon>
        <taxon>Kickxellaceae</taxon>
        <taxon>Mycoemilia</taxon>
    </lineage>
</organism>
<gene>
    <name evidence="6" type="primary">RAD52</name>
    <name evidence="6" type="ORF">H4219_002697</name>
</gene>
<feature type="compositionally biased region" description="Polar residues" evidence="5">
    <location>
        <begin position="320"/>
        <end position="329"/>
    </location>
</feature>
<dbReference type="GO" id="GO:0006312">
    <property type="term" value="P:mitotic recombination"/>
    <property type="evidence" value="ECO:0007669"/>
    <property type="project" value="TreeGrafter"/>
</dbReference>
<feature type="region of interest" description="Disordered" evidence="5">
    <location>
        <begin position="1"/>
        <end position="22"/>
    </location>
</feature>
<evidence type="ECO:0000256" key="1">
    <source>
        <dbReference type="ARBA" id="ARBA00006638"/>
    </source>
</evidence>
<keyword evidence="2" id="KW-0227">DNA damage</keyword>
<evidence type="ECO:0000313" key="6">
    <source>
        <dbReference type="EMBL" id="KAJ1918300.1"/>
    </source>
</evidence>
<sequence>MLSDQTYQSQNPLPQNGATQTNGFVSANSREYTYEEFDTLQTELKKQLGPENINTRSGPGGSRLSYIEGCKVINLANELFGFNGWSSQIQNMTVDFLDYENGTYNIGVSCVVRVTLRDGTFHEDVGYGMIEKVKSKAQGLEKSRKEAATDALKRAFRGFGNAMGNCLYNKNYLKIVGKYKKEMASITISPVITEQDIYRSSRVKGIHRKGYRYQADSTPSSTSTSNKSNQSTGNAKKKDSEAGYKGKAEIDDEIESIQDDLELDDFMDDLEFEDPDVGRPIISESPNVTQLQNQNHKDGSSAQYGSSVASTPQRPPVPNYAQNTPTNTVRFGGGPCSNVGMTPGSGNRSMATPATPTAGNNANSSGNNQGSARALKFSDSTPTARMRGNSNVSVHSTPNSRGSNASHSNKPQHPASSPGQRSFADAVPINTSRNNGSLTRRNSTPGVDEEGNIVDVQMKRQKT</sequence>
<dbReference type="FunFam" id="3.30.390.80:FF:000001">
    <property type="entry name" value="DNA repair protein RAD52 homolog"/>
    <property type="match status" value="1"/>
</dbReference>